<proteinExistence type="predicted"/>
<reference evidence="1 2" key="2">
    <citation type="submission" date="2018-11" db="EMBL/GenBank/DDBJ databases">
        <authorList>
            <consortium name="Pathogen Informatics"/>
        </authorList>
    </citation>
    <scope>NUCLEOTIDE SEQUENCE [LARGE SCALE GENOMIC DNA]</scope>
    <source>
        <strain evidence="1">Dakar</strain>
        <strain evidence="2">Dakar, Senegal</strain>
    </source>
</reference>
<reference evidence="3" key="1">
    <citation type="submission" date="2016-06" db="UniProtKB">
        <authorList>
            <consortium name="WormBaseParasite"/>
        </authorList>
    </citation>
    <scope>IDENTIFICATION</scope>
</reference>
<dbReference type="AlphaFoldDB" id="A0A183KVR1"/>
<gene>
    <name evidence="1" type="ORF">SCUD_LOCUS19154</name>
</gene>
<dbReference type="WBParaSite" id="SCUD_0001915701-mRNA-1">
    <property type="protein sequence ID" value="SCUD_0001915701-mRNA-1"/>
    <property type="gene ID" value="SCUD_0001915701"/>
</dbReference>
<protein>
    <submittedName>
        <fullName evidence="3">BLOC-1-related complex subunit 5</fullName>
    </submittedName>
</protein>
<evidence type="ECO:0000313" key="2">
    <source>
        <dbReference type="Proteomes" id="UP000279833"/>
    </source>
</evidence>
<evidence type="ECO:0000313" key="1">
    <source>
        <dbReference type="EMBL" id="VDP68187.1"/>
    </source>
</evidence>
<organism evidence="3">
    <name type="scientific">Schistosoma curassoni</name>
    <dbReference type="NCBI Taxonomy" id="6186"/>
    <lineage>
        <taxon>Eukaryota</taxon>
        <taxon>Metazoa</taxon>
        <taxon>Spiralia</taxon>
        <taxon>Lophotrochozoa</taxon>
        <taxon>Platyhelminthes</taxon>
        <taxon>Trematoda</taxon>
        <taxon>Digenea</taxon>
        <taxon>Strigeidida</taxon>
        <taxon>Schistosomatoidea</taxon>
        <taxon>Schistosomatidae</taxon>
        <taxon>Schistosoma</taxon>
    </lineage>
</organism>
<dbReference type="STRING" id="6186.A0A183KVR1"/>
<keyword evidence="2" id="KW-1185">Reference proteome</keyword>
<name>A0A183KVR1_9TREM</name>
<evidence type="ECO:0000313" key="3">
    <source>
        <dbReference type="WBParaSite" id="SCUD_0001915701-mRNA-1"/>
    </source>
</evidence>
<accession>A0A183KVR1</accession>
<dbReference type="Proteomes" id="UP000279833">
    <property type="component" value="Unassembled WGS sequence"/>
</dbReference>
<sequence length="244" mass="27859">MKKVFLQRNTIKLHSDIPTTNCSSNELPIDLIINCEIAFDTLIHYMNDIYVSDLARLPHTHQQIQVKTPAEAVVSRELRKMSSSVVNRLNELKKLINLSKRLLDKYDNTELNIVLMEASMKNHKNVQAVVNMQLQREDNIRNLSTLQFGLQHILPSLVKSANNILLSASQYAFILQSNLMQEAENLVHKCINDVSSKNKCHNDLDLSFSSLPLVQVIVNTVYVNSMNCTNVFIIELFSTYFKLA</sequence>
<dbReference type="EMBL" id="UZAK01042033">
    <property type="protein sequence ID" value="VDP68187.1"/>
    <property type="molecule type" value="Genomic_DNA"/>
</dbReference>